<dbReference type="AlphaFoldDB" id="A0A0B6ZUM3"/>
<gene>
    <name evidence="1" type="primary">ORF81772</name>
</gene>
<accession>A0A0B6ZUM3</accession>
<proteinExistence type="predicted"/>
<sequence>MHTMQPVAAKAAPETVRTPPNVISLGLWLHPAKMAAGRPNIPSINPMEHNVFAAGL</sequence>
<name>A0A0B6ZUM3_9EUPU</name>
<evidence type="ECO:0000313" key="1">
    <source>
        <dbReference type="EMBL" id="CEK72288.1"/>
    </source>
</evidence>
<organism evidence="1">
    <name type="scientific">Arion vulgaris</name>
    <dbReference type="NCBI Taxonomy" id="1028688"/>
    <lineage>
        <taxon>Eukaryota</taxon>
        <taxon>Metazoa</taxon>
        <taxon>Spiralia</taxon>
        <taxon>Lophotrochozoa</taxon>
        <taxon>Mollusca</taxon>
        <taxon>Gastropoda</taxon>
        <taxon>Heterobranchia</taxon>
        <taxon>Euthyneura</taxon>
        <taxon>Panpulmonata</taxon>
        <taxon>Eupulmonata</taxon>
        <taxon>Stylommatophora</taxon>
        <taxon>Helicina</taxon>
        <taxon>Arionoidea</taxon>
        <taxon>Arionidae</taxon>
        <taxon>Arion</taxon>
    </lineage>
</organism>
<protein>
    <submittedName>
        <fullName evidence="1">Uncharacterized protein</fullName>
    </submittedName>
</protein>
<reference evidence="1" key="1">
    <citation type="submission" date="2014-12" db="EMBL/GenBank/DDBJ databases">
        <title>Insight into the proteome of Arion vulgaris.</title>
        <authorList>
            <person name="Aradska J."/>
            <person name="Bulat T."/>
            <person name="Smidak R."/>
            <person name="Sarate P."/>
            <person name="Gangsoo J."/>
            <person name="Sialana F."/>
            <person name="Bilban M."/>
            <person name="Lubec G."/>
        </authorList>
    </citation>
    <scope>NUCLEOTIDE SEQUENCE</scope>
    <source>
        <tissue evidence="1">Skin</tissue>
    </source>
</reference>
<dbReference type="EMBL" id="HACG01025423">
    <property type="protein sequence ID" value="CEK72288.1"/>
    <property type="molecule type" value="Transcribed_RNA"/>
</dbReference>